<accession>A0A6I1MMR8</accession>
<sequence>MNEAVKNCFLIEYENFLKLVEELRKSAKDVFEDDNNFDVKKDDYLLIRKNTKKSYNEIRELSKIILEDAIKSNSEIVLFFNDSQRFSWNLALDFDDERLLLDDDAFNFNHLYTKLIMFSSLFIENEPLQQSNINKWLILESQYMELRKLLISNRESVYSSYDLKKSDNYANWNRLDDCNLYLSRCEELLKYNLELMKRRNEFFTSKADTNEWFKGISGLLQENSIW</sequence>
<reference evidence="1 2" key="1">
    <citation type="submission" date="2019-10" db="EMBL/GenBank/DDBJ databases">
        <title>The Genome Sequence of Clostridium tarantellae Isolated from Fish Brain.</title>
        <authorList>
            <person name="Bano L."/>
            <person name="Kiel M."/>
            <person name="Sales G."/>
            <person name="Doxey A.C."/>
            <person name="Mansfield M.J."/>
            <person name="Schiavone M."/>
            <person name="Rossetto O."/>
            <person name="Pirazzini M."/>
            <person name="Dobrindt U."/>
            <person name="Montecucco C."/>
        </authorList>
    </citation>
    <scope>NUCLEOTIDE SEQUENCE [LARGE SCALE GENOMIC DNA]</scope>
    <source>
        <strain evidence="1 2">DSM 3997</strain>
    </source>
</reference>
<proteinExistence type="predicted"/>
<dbReference type="AlphaFoldDB" id="A0A6I1MMR8"/>
<evidence type="ECO:0000313" key="1">
    <source>
        <dbReference type="EMBL" id="MPQ44250.1"/>
    </source>
</evidence>
<dbReference type="Proteomes" id="UP000430345">
    <property type="component" value="Unassembled WGS sequence"/>
</dbReference>
<dbReference type="EMBL" id="WHJC01000177">
    <property type="protein sequence ID" value="MPQ44250.1"/>
    <property type="molecule type" value="Genomic_DNA"/>
</dbReference>
<dbReference type="RefSeq" id="WP_152890559.1">
    <property type="nucleotide sequence ID" value="NZ_WHJC01000177.1"/>
</dbReference>
<name>A0A6I1MMR8_9CLOT</name>
<organism evidence="1 2">
    <name type="scientific">Clostridium tarantellae</name>
    <dbReference type="NCBI Taxonomy" id="39493"/>
    <lineage>
        <taxon>Bacteria</taxon>
        <taxon>Bacillati</taxon>
        <taxon>Bacillota</taxon>
        <taxon>Clostridia</taxon>
        <taxon>Eubacteriales</taxon>
        <taxon>Clostridiaceae</taxon>
        <taxon>Clostridium</taxon>
    </lineage>
</organism>
<comment type="caution">
    <text evidence="1">The sequence shown here is derived from an EMBL/GenBank/DDBJ whole genome shotgun (WGS) entry which is preliminary data.</text>
</comment>
<protein>
    <submittedName>
        <fullName evidence="1">Uncharacterized protein</fullName>
    </submittedName>
</protein>
<gene>
    <name evidence="1" type="ORF">GBZ86_10815</name>
</gene>
<keyword evidence="2" id="KW-1185">Reference proteome</keyword>
<evidence type="ECO:0000313" key="2">
    <source>
        <dbReference type="Proteomes" id="UP000430345"/>
    </source>
</evidence>